<feature type="transmembrane region" description="Helical" evidence="5">
    <location>
        <begin position="353"/>
        <end position="374"/>
    </location>
</feature>
<dbReference type="AlphaFoldDB" id="A0A7W3U1Y1"/>
<feature type="transmembrane region" description="Helical" evidence="5">
    <location>
        <begin position="158"/>
        <end position="183"/>
    </location>
</feature>
<feature type="domain" description="O-antigen ligase-related" evidence="6">
    <location>
        <begin position="198"/>
        <end position="331"/>
    </location>
</feature>
<evidence type="ECO:0000256" key="2">
    <source>
        <dbReference type="ARBA" id="ARBA00022692"/>
    </source>
</evidence>
<feature type="transmembrane region" description="Helical" evidence="5">
    <location>
        <begin position="12"/>
        <end position="30"/>
    </location>
</feature>
<dbReference type="Proteomes" id="UP000552587">
    <property type="component" value="Unassembled WGS sequence"/>
</dbReference>
<keyword evidence="3 5" id="KW-1133">Transmembrane helix</keyword>
<dbReference type="GO" id="GO:0016020">
    <property type="term" value="C:membrane"/>
    <property type="evidence" value="ECO:0007669"/>
    <property type="project" value="UniProtKB-SubCell"/>
</dbReference>
<evidence type="ECO:0000259" key="6">
    <source>
        <dbReference type="Pfam" id="PF04932"/>
    </source>
</evidence>
<name>A0A7W3U1Y1_9GAMM</name>
<comment type="subcellular location">
    <subcellularLocation>
        <location evidence="1">Membrane</location>
        <topology evidence="1">Multi-pass membrane protein</topology>
    </subcellularLocation>
</comment>
<feature type="transmembrane region" description="Helical" evidence="5">
    <location>
        <begin position="214"/>
        <end position="229"/>
    </location>
</feature>
<dbReference type="GO" id="GO:0016874">
    <property type="term" value="F:ligase activity"/>
    <property type="evidence" value="ECO:0007669"/>
    <property type="project" value="UniProtKB-KW"/>
</dbReference>
<feature type="transmembrane region" description="Helical" evidence="5">
    <location>
        <begin position="67"/>
        <end position="87"/>
    </location>
</feature>
<evidence type="ECO:0000256" key="1">
    <source>
        <dbReference type="ARBA" id="ARBA00004141"/>
    </source>
</evidence>
<dbReference type="RefSeq" id="WP_182668213.1">
    <property type="nucleotide sequence ID" value="NZ_JACHTE010000002.1"/>
</dbReference>
<feature type="transmembrane region" description="Helical" evidence="5">
    <location>
        <begin position="190"/>
        <end position="208"/>
    </location>
</feature>
<feature type="transmembrane region" description="Helical" evidence="5">
    <location>
        <begin position="36"/>
        <end position="55"/>
    </location>
</feature>
<sequence>MRPARVHRQNWPLYAFLMLLPLQNIQVGYIPNLGGGLNFLNVAFLASLVGALASGGRLAPGASINRWVFAYIAYSLVSLFVASQYVADTGDHFQMMKDHLIGMSLLFLVQKSVQDWTTARRVIIAMMVPLPYIAKVAWSQHLSVASWHYSDDLRISGTFSMLGANEFAAFCVTAAVMAFALLLAARLPRLWKLGLGFCIACMVMGVLYAYSRTAYIALILGLVTVILVWRGRWKMIAPLFLAAVLLPAILPYSVIERFDSTAVEENERDESTELRFVYWGIAWDTYTRHPVTGTGYHSFQHTEINPHGKDTHNLYIRTLAEGGTIGAVLLLGILLSILLMARKEISNAPSGTLRYALALGLMGAWMALVVGNLFGDRFTHYPMMAHFWAFVALVAKARFLPAEAPRPGRPA</sequence>
<evidence type="ECO:0000256" key="5">
    <source>
        <dbReference type="SAM" id="Phobius"/>
    </source>
</evidence>
<dbReference type="InterPro" id="IPR051533">
    <property type="entry name" value="WaaL-like"/>
</dbReference>
<accession>A0A7W3U1Y1</accession>
<dbReference type="EMBL" id="JACHTE010000002">
    <property type="protein sequence ID" value="MBB1087412.1"/>
    <property type="molecule type" value="Genomic_DNA"/>
</dbReference>
<proteinExistence type="predicted"/>
<keyword evidence="8" id="KW-1185">Reference proteome</keyword>
<keyword evidence="2 5" id="KW-0812">Transmembrane</keyword>
<gene>
    <name evidence="7" type="ORF">H4F99_02790</name>
</gene>
<keyword evidence="7" id="KW-0436">Ligase</keyword>
<evidence type="ECO:0000313" key="7">
    <source>
        <dbReference type="EMBL" id="MBB1087412.1"/>
    </source>
</evidence>
<evidence type="ECO:0000256" key="3">
    <source>
        <dbReference type="ARBA" id="ARBA00022989"/>
    </source>
</evidence>
<dbReference type="PANTHER" id="PTHR37422">
    <property type="entry name" value="TEICHURONIC ACID BIOSYNTHESIS PROTEIN TUAE"/>
    <property type="match status" value="1"/>
</dbReference>
<dbReference type="Pfam" id="PF04932">
    <property type="entry name" value="Wzy_C"/>
    <property type="match status" value="1"/>
</dbReference>
<organism evidence="7 8">
    <name type="scientific">Marilutibacter penaei</name>
    <dbReference type="NCBI Taxonomy" id="2759900"/>
    <lineage>
        <taxon>Bacteria</taxon>
        <taxon>Pseudomonadati</taxon>
        <taxon>Pseudomonadota</taxon>
        <taxon>Gammaproteobacteria</taxon>
        <taxon>Lysobacterales</taxon>
        <taxon>Lysobacteraceae</taxon>
        <taxon>Marilutibacter</taxon>
    </lineage>
</organism>
<evidence type="ECO:0000256" key="4">
    <source>
        <dbReference type="ARBA" id="ARBA00023136"/>
    </source>
</evidence>
<keyword evidence="4 5" id="KW-0472">Membrane</keyword>
<dbReference type="PANTHER" id="PTHR37422:SF13">
    <property type="entry name" value="LIPOPOLYSACCHARIDE BIOSYNTHESIS PROTEIN PA4999-RELATED"/>
    <property type="match status" value="1"/>
</dbReference>
<evidence type="ECO:0000313" key="8">
    <source>
        <dbReference type="Proteomes" id="UP000552587"/>
    </source>
</evidence>
<feature type="transmembrane region" description="Helical" evidence="5">
    <location>
        <begin position="236"/>
        <end position="255"/>
    </location>
</feature>
<comment type="caution">
    <text evidence="7">The sequence shown here is derived from an EMBL/GenBank/DDBJ whole genome shotgun (WGS) entry which is preliminary data.</text>
</comment>
<protein>
    <submittedName>
        <fullName evidence="7">O-antigen ligase family protein</fullName>
    </submittedName>
</protein>
<reference evidence="7 8" key="1">
    <citation type="submission" date="2020-07" db="EMBL/GenBank/DDBJ databases">
        <authorList>
            <person name="Xu S."/>
            <person name="Li A."/>
        </authorList>
    </citation>
    <scope>NUCLEOTIDE SEQUENCE [LARGE SCALE GENOMIC DNA]</scope>
    <source>
        <strain evidence="7 8">SG-8</strain>
    </source>
</reference>
<feature type="transmembrane region" description="Helical" evidence="5">
    <location>
        <begin position="323"/>
        <end position="341"/>
    </location>
</feature>
<dbReference type="InterPro" id="IPR007016">
    <property type="entry name" value="O-antigen_ligase-rel_domated"/>
</dbReference>